<dbReference type="GO" id="GO:0046872">
    <property type="term" value="F:metal ion binding"/>
    <property type="evidence" value="ECO:0007669"/>
    <property type="project" value="InterPro"/>
</dbReference>
<feature type="compositionally biased region" description="Basic and acidic residues" evidence="2">
    <location>
        <begin position="22"/>
        <end position="34"/>
    </location>
</feature>
<evidence type="ECO:0000256" key="1">
    <source>
        <dbReference type="SAM" id="Coils"/>
    </source>
</evidence>
<proteinExistence type="predicted"/>
<keyword evidence="1" id="KW-0175">Coiled coil</keyword>
<dbReference type="CDD" id="cd00371">
    <property type="entry name" value="HMA"/>
    <property type="match status" value="1"/>
</dbReference>
<evidence type="ECO:0000256" key="2">
    <source>
        <dbReference type="SAM" id="MobiDB-lite"/>
    </source>
</evidence>
<accession>A0A1B6ENK4</accession>
<gene>
    <name evidence="3" type="ORF">g.22526</name>
</gene>
<feature type="non-terminal residue" evidence="3">
    <location>
        <position position="1"/>
    </location>
</feature>
<protein>
    <submittedName>
        <fullName evidence="3">Uncharacterized protein</fullName>
    </submittedName>
</protein>
<evidence type="ECO:0000313" key="3">
    <source>
        <dbReference type="EMBL" id="JAS39499.1"/>
    </source>
</evidence>
<dbReference type="AlphaFoldDB" id="A0A1B6ENK4"/>
<reference evidence="3" key="1">
    <citation type="submission" date="2015-11" db="EMBL/GenBank/DDBJ databases">
        <title>De novo transcriptome assembly of four potential Pierce s Disease insect vectors from Arizona vineyards.</title>
        <authorList>
            <person name="Tassone E.E."/>
        </authorList>
    </citation>
    <scope>NUCLEOTIDE SEQUENCE</scope>
</reference>
<name>A0A1B6ENK4_9HEMI</name>
<dbReference type="EMBL" id="GECZ01030270">
    <property type="protein sequence ID" value="JAS39499.1"/>
    <property type="molecule type" value="Transcribed_RNA"/>
</dbReference>
<dbReference type="InterPro" id="IPR006121">
    <property type="entry name" value="HMA_dom"/>
</dbReference>
<feature type="region of interest" description="Disordered" evidence="2">
    <location>
        <begin position="1"/>
        <end position="43"/>
    </location>
</feature>
<feature type="coiled-coil region" evidence="1">
    <location>
        <begin position="212"/>
        <end position="254"/>
    </location>
</feature>
<sequence>EKHFSNNNGIQEQHGSSTNYRQKSDGSCVKRVENSDNGISGVTEFPVDCEKVKAEVQMSNEKTQQAIEEQGRKMMEEHKKMMNEHWGFENKESDPEEDLKMFQLDNSSGSNTILGSLDGSKDGQWTSHAMESHHSNNNGIEDNFKTYSVIEQRPDGSCVKRVAENRNGREEVKEYPMDCERAKMEVKKNNEKTQQVVEAQSRKMDEYHTKMMEEHRRRIDEQIKMMEEHTRKMNEQHETMIEEQRQATKQIQDRIKASFANLFKTENFN</sequence>
<organism evidence="3">
    <name type="scientific">Cuerna arida</name>
    <dbReference type="NCBI Taxonomy" id="1464854"/>
    <lineage>
        <taxon>Eukaryota</taxon>
        <taxon>Metazoa</taxon>
        <taxon>Ecdysozoa</taxon>
        <taxon>Arthropoda</taxon>
        <taxon>Hexapoda</taxon>
        <taxon>Insecta</taxon>
        <taxon>Pterygota</taxon>
        <taxon>Neoptera</taxon>
        <taxon>Paraneoptera</taxon>
        <taxon>Hemiptera</taxon>
        <taxon>Auchenorrhyncha</taxon>
        <taxon>Membracoidea</taxon>
        <taxon>Cicadellidae</taxon>
        <taxon>Cicadellinae</taxon>
        <taxon>Proconiini</taxon>
        <taxon>Cuerna</taxon>
    </lineage>
</organism>
<feature type="compositionally biased region" description="Polar residues" evidence="2">
    <location>
        <begin position="1"/>
        <end position="21"/>
    </location>
</feature>